<evidence type="ECO:0000256" key="1">
    <source>
        <dbReference type="ARBA" id="ARBA00004127"/>
    </source>
</evidence>
<feature type="transmembrane region" description="Helical" evidence="6">
    <location>
        <begin position="209"/>
        <end position="230"/>
    </location>
</feature>
<evidence type="ECO:0000313" key="7">
    <source>
        <dbReference type="EMBL" id="KAF4613386.1"/>
    </source>
</evidence>
<evidence type="ECO:0000256" key="5">
    <source>
        <dbReference type="ARBA" id="ARBA00023136"/>
    </source>
</evidence>
<evidence type="ECO:0000256" key="4">
    <source>
        <dbReference type="ARBA" id="ARBA00022989"/>
    </source>
</evidence>
<keyword evidence="4 6" id="KW-1133">Transmembrane helix</keyword>
<dbReference type="GO" id="GO:0030026">
    <property type="term" value="P:intracellular manganese ion homeostasis"/>
    <property type="evidence" value="ECO:0007669"/>
    <property type="project" value="InterPro"/>
</dbReference>
<comment type="similarity">
    <text evidence="2">Belongs to the CCC1 family.</text>
</comment>
<protein>
    <submittedName>
        <fullName evidence="7">Uncharacterized protein</fullName>
    </submittedName>
</protein>
<comment type="caution">
    <text evidence="7">The sequence shown here is derived from an EMBL/GenBank/DDBJ whole genome shotgun (WGS) entry which is preliminary data.</text>
</comment>
<proteinExistence type="inferred from homology"/>
<dbReference type="OrthoDB" id="73465at2759"/>
<evidence type="ECO:0000313" key="8">
    <source>
        <dbReference type="Proteomes" id="UP000566819"/>
    </source>
</evidence>
<feature type="transmembrane region" description="Helical" evidence="6">
    <location>
        <begin position="104"/>
        <end position="123"/>
    </location>
</feature>
<keyword evidence="3 6" id="KW-0812">Transmembrane</keyword>
<sequence length="275" mass="29993">MEKSDISDPMVAHNNPIAVPSTALTIDSTTSTLQVEPQSERSSRASKVSKPNFISRMAHSEHHRKDDGWVKEIILGFADGLTVPFALTAGLSSWLVVIGGLAELFSGAISMGLGGYLAGLTAADHYKAEMKREYEEVRDKPEAEKREIYDILAEYNVSHEHATPLVNALVADPDQWVRSLPDGAPFFRQDYLDFRGIIPMIPYFRMGNITHALFVSIAITAVMLLLFGYLKNVYTIQSHRAGFKGAGQTLLVGAAAAAASYGIVRAIDSSNPIQI</sequence>
<dbReference type="Pfam" id="PF01988">
    <property type="entry name" value="VIT1"/>
    <property type="match status" value="2"/>
</dbReference>
<keyword evidence="5 6" id="KW-0472">Membrane</keyword>
<feature type="transmembrane region" description="Helical" evidence="6">
    <location>
        <begin position="250"/>
        <end position="267"/>
    </location>
</feature>
<dbReference type="EMBL" id="JAAMPI010002454">
    <property type="protein sequence ID" value="KAF4613386.1"/>
    <property type="molecule type" value="Genomic_DNA"/>
</dbReference>
<feature type="transmembrane region" description="Helical" evidence="6">
    <location>
        <begin position="73"/>
        <end position="98"/>
    </location>
</feature>
<evidence type="ECO:0000256" key="3">
    <source>
        <dbReference type="ARBA" id="ARBA00022692"/>
    </source>
</evidence>
<dbReference type="Proteomes" id="UP000566819">
    <property type="component" value="Unassembled WGS sequence"/>
</dbReference>
<accession>A0A8H4QM91</accession>
<reference evidence="7 8" key="1">
    <citation type="submission" date="2020-03" db="EMBL/GenBank/DDBJ databases">
        <title>Draft Genome Sequence of Cudoniella acicularis.</title>
        <authorList>
            <person name="Buettner E."/>
            <person name="Kellner H."/>
        </authorList>
    </citation>
    <scope>NUCLEOTIDE SEQUENCE [LARGE SCALE GENOMIC DNA]</scope>
    <source>
        <strain evidence="7 8">DSM 108380</strain>
    </source>
</reference>
<name>A0A8H4QM91_9HELO</name>
<dbReference type="PANTHER" id="PTHR31851">
    <property type="entry name" value="FE(2+)/MN(2+) TRANSPORTER PCL1"/>
    <property type="match status" value="1"/>
</dbReference>
<gene>
    <name evidence="7" type="ORF">G7Y89_g15500</name>
</gene>
<evidence type="ECO:0000256" key="6">
    <source>
        <dbReference type="SAM" id="Phobius"/>
    </source>
</evidence>
<evidence type="ECO:0000256" key="2">
    <source>
        <dbReference type="ARBA" id="ARBA00007049"/>
    </source>
</evidence>
<dbReference type="GO" id="GO:0005384">
    <property type="term" value="F:manganese ion transmembrane transporter activity"/>
    <property type="evidence" value="ECO:0007669"/>
    <property type="project" value="InterPro"/>
</dbReference>
<comment type="subcellular location">
    <subcellularLocation>
        <location evidence="1">Endomembrane system</location>
        <topology evidence="1">Multi-pass membrane protein</topology>
    </subcellularLocation>
</comment>
<dbReference type="GO" id="GO:0012505">
    <property type="term" value="C:endomembrane system"/>
    <property type="evidence" value="ECO:0007669"/>
    <property type="project" value="UniProtKB-SubCell"/>
</dbReference>
<organism evidence="7 8">
    <name type="scientific">Cudoniella acicularis</name>
    <dbReference type="NCBI Taxonomy" id="354080"/>
    <lineage>
        <taxon>Eukaryota</taxon>
        <taxon>Fungi</taxon>
        <taxon>Dikarya</taxon>
        <taxon>Ascomycota</taxon>
        <taxon>Pezizomycotina</taxon>
        <taxon>Leotiomycetes</taxon>
        <taxon>Helotiales</taxon>
        <taxon>Tricladiaceae</taxon>
        <taxon>Cudoniella</taxon>
    </lineage>
</organism>
<dbReference type="AlphaFoldDB" id="A0A8H4QM91"/>
<dbReference type="InterPro" id="IPR008217">
    <property type="entry name" value="Ccc1_fam"/>
</dbReference>
<keyword evidence="8" id="KW-1185">Reference proteome</keyword>